<dbReference type="AlphaFoldDB" id="A0A2Z6M9L9"/>
<keyword evidence="2" id="KW-1185">Reference proteome</keyword>
<dbReference type="Proteomes" id="UP000242715">
    <property type="component" value="Unassembled WGS sequence"/>
</dbReference>
<dbReference type="InterPro" id="IPR051304">
    <property type="entry name" value="SCF_F-box_domain"/>
</dbReference>
<protein>
    <recommendedName>
        <fullName evidence="3">F-box domain-containing protein</fullName>
    </recommendedName>
</protein>
<organism evidence="1 2">
    <name type="scientific">Trifolium subterraneum</name>
    <name type="common">Subterranean clover</name>
    <dbReference type="NCBI Taxonomy" id="3900"/>
    <lineage>
        <taxon>Eukaryota</taxon>
        <taxon>Viridiplantae</taxon>
        <taxon>Streptophyta</taxon>
        <taxon>Embryophyta</taxon>
        <taxon>Tracheophyta</taxon>
        <taxon>Spermatophyta</taxon>
        <taxon>Magnoliopsida</taxon>
        <taxon>eudicotyledons</taxon>
        <taxon>Gunneridae</taxon>
        <taxon>Pentapetalae</taxon>
        <taxon>rosids</taxon>
        <taxon>fabids</taxon>
        <taxon>Fabales</taxon>
        <taxon>Fabaceae</taxon>
        <taxon>Papilionoideae</taxon>
        <taxon>50 kb inversion clade</taxon>
        <taxon>NPAAA clade</taxon>
        <taxon>Hologalegina</taxon>
        <taxon>IRL clade</taxon>
        <taxon>Trifolieae</taxon>
        <taxon>Trifolium</taxon>
    </lineage>
</organism>
<dbReference type="EMBL" id="DF973370">
    <property type="protein sequence ID" value="GAU28248.1"/>
    <property type="molecule type" value="Genomic_DNA"/>
</dbReference>
<dbReference type="PANTHER" id="PTHR47123:SF15">
    <property type="entry name" value="F-BOX PROTEIN SKIP23"/>
    <property type="match status" value="1"/>
</dbReference>
<sequence>MNPLHSSSPAPFTAEADWSKLHKDILQLTPKKLDSEFYQLCFRSVCSSWRSSSVPKNHLLNLPSKLTLPFDSNNNGNNNGTTFPLSKRAIFLITPPPNQQQTLNPWLIKMGPARTRLCHPL</sequence>
<accession>A0A2Z6M9L9</accession>
<evidence type="ECO:0000313" key="1">
    <source>
        <dbReference type="EMBL" id="GAU28248.1"/>
    </source>
</evidence>
<gene>
    <name evidence="1" type="ORF">TSUD_118550</name>
</gene>
<name>A0A2Z6M9L9_TRISU</name>
<evidence type="ECO:0000313" key="2">
    <source>
        <dbReference type="Proteomes" id="UP000242715"/>
    </source>
</evidence>
<evidence type="ECO:0008006" key="3">
    <source>
        <dbReference type="Google" id="ProtNLM"/>
    </source>
</evidence>
<proteinExistence type="predicted"/>
<dbReference type="PANTHER" id="PTHR47123">
    <property type="entry name" value="F-BOX PROTEIN SKIP23"/>
    <property type="match status" value="1"/>
</dbReference>
<reference evidence="2" key="1">
    <citation type="journal article" date="2017" name="Front. Plant Sci.">
        <title>Climate Clever Clovers: New Paradigm to Reduce the Environmental Footprint of Ruminants by Breeding Low Methanogenic Forages Utilizing Haplotype Variation.</title>
        <authorList>
            <person name="Kaur P."/>
            <person name="Appels R."/>
            <person name="Bayer P.E."/>
            <person name="Keeble-Gagnere G."/>
            <person name="Wang J."/>
            <person name="Hirakawa H."/>
            <person name="Shirasawa K."/>
            <person name="Vercoe P."/>
            <person name="Stefanova K."/>
            <person name="Durmic Z."/>
            <person name="Nichols P."/>
            <person name="Revell C."/>
            <person name="Isobe S.N."/>
            <person name="Edwards D."/>
            <person name="Erskine W."/>
        </authorList>
    </citation>
    <scope>NUCLEOTIDE SEQUENCE [LARGE SCALE GENOMIC DNA]</scope>
    <source>
        <strain evidence="2">cv. Daliak</strain>
    </source>
</reference>